<evidence type="ECO:0000313" key="2">
    <source>
        <dbReference type="Proteomes" id="UP000319824"/>
    </source>
</evidence>
<dbReference type="AlphaFoldDB" id="A0A559SR39"/>
<dbReference type="EMBL" id="VISO01000003">
    <property type="protein sequence ID" value="TVZ64832.1"/>
    <property type="molecule type" value="Genomic_DNA"/>
</dbReference>
<protein>
    <submittedName>
        <fullName evidence="1">Uncharacterized protein</fullName>
    </submittedName>
</protein>
<evidence type="ECO:0000313" key="1">
    <source>
        <dbReference type="EMBL" id="TVZ64832.1"/>
    </source>
</evidence>
<organism evidence="1 2">
    <name type="scientific">Rhizobium mongolense USDA 1844</name>
    <dbReference type="NCBI Taxonomy" id="1079460"/>
    <lineage>
        <taxon>Bacteria</taxon>
        <taxon>Pseudomonadati</taxon>
        <taxon>Pseudomonadota</taxon>
        <taxon>Alphaproteobacteria</taxon>
        <taxon>Hyphomicrobiales</taxon>
        <taxon>Rhizobiaceae</taxon>
        <taxon>Rhizobium/Agrobacterium group</taxon>
        <taxon>Rhizobium</taxon>
    </lineage>
</organism>
<name>A0A559SR39_9HYPH</name>
<accession>A0A559SR39</accession>
<proteinExistence type="predicted"/>
<dbReference type="Proteomes" id="UP000319824">
    <property type="component" value="Unassembled WGS sequence"/>
</dbReference>
<gene>
    <name evidence="1" type="ORF">BCL32_5102</name>
</gene>
<comment type="caution">
    <text evidence="1">The sequence shown here is derived from an EMBL/GenBank/DDBJ whole genome shotgun (WGS) entry which is preliminary data.</text>
</comment>
<sequence>MQPKLQEKDEYEVRYTDDALEGIDQHYDYLVARDIDAAEILFGYPTANKTARGISLLLPQSGRW</sequence>
<reference evidence="1 2" key="1">
    <citation type="submission" date="2019-06" db="EMBL/GenBank/DDBJ databases">
        <title>Pac Bio to generate improved reference genome sequences for organisms with transposon mutant libraries (support for FEBA project).</title>
        <authorList>
            <person name="Blow M."/>
        </authorList>
    </citation>
    <scope>NUCLEOTIDE SEQUENCE [LARGE SCALE GENOMIC DNA]</scope>
    <source>
        <strain evidence="1 2">USDA 1844</strain>
    </source>
</reference>